<dbReference type="AlphaFoldDB" id="D8TKD2"/>
<feature type="region of interest" description="Disordered" evidence="1">
    <location>
        <begin position="128"/>
        <end position="148"/>
    </location>
</feature>
<dbReference type="RefSeq" id="XP_002946816.1">
    <property type="nucleotide sequence ID" value="XM_002946770.1"/>
</dbReference>
<dbReference type="GO" id="GO:0005666">
    <property type="term" value="C:RNA polymerase III complex"/>
    <property type="evidence" value="ECO:0007669"/>
    <property type="project" value="TreeGrafter"/>
</dbReference>
<dbReference type="KEGG" id="vcn:VOLCADRAFT_87172"/>
<dbReference type="InterPro" id="IPR006886">
    <property type="entry name" value="RNA_pol_III_Rpc5"/>
</dbReference>
<organism evidence="3">
    <name type="scientific">Volvox carteri f. nagariensis</name>
    <dbReference type="NCBI Taxonomy" id="3068"/>
    <lineage>
        <taxon>Eukaryota</taxon>
        <taxon>Viridiplantae</taxon>
        <taxon>Chlorophyta</taxon>
        <taxon>core chlorophytes</taxon>
        <taxon>Chlorophyceae</taxon>
        <taxon>CS clade</taxon>
        <taxon>Chlamydomonadales</taxon>
        <taxon>Volvocaceae</taxon>
        <taxon>Volvox</taxon>
    </lineage>
</organism>
<reference evidence="2 3" key="1">
    <citation type="journal article" date="2010" name="Science">
        <title>Genomic analysis of organismal complexity in the multicellular green alga Volvox carteri.</title>
        <authorList>
            <person name="Prochnik S.E."/>
            <person name="Umen J."/>
            <person name="Nedelcu A.M."/>
            <person name="Hallmann A."/>
            <person name="Miller S.M."/>
            <person name="Nishii I."/>
            <person name="Ferris P."/>
            <person name="Kuo A."/>
            <person name="Mitros T."/>
            <person name="Fritz-Laylin L.K."/>
            <person name="Hellsten U."/>
            <person name="Chapman J."/>
            <person name="Simakov O."/>
            <person name="Rensing S.A."/>
            <person name="Terry A."/>
            <person name="Pangilinan J."/>
            <person name="Kapitonov V."/>
            <person name="Jurka J."/>
            <person name="Salamov A."/>
            <person name="Shapiro H."/>
            <person name="Schmutz J."/>
            <person name="Grimwood J."/>
            <person name="Lindquist E."/>
            <person name="Lucas S."/>
            <person name="Grigoriev I.V."/>
            <person name="Schmitt R."/>
            <person name="Kirk D."/>
            <person name="Rokhsar D.S."/>
        </authorList>
    </citation>
    <scope>NUCLEOTIDE SEQUENCE [LARGE SCALE GENOMIC DNA]</scope>
    <source>
        <strain evidence="3">f. Nagariensis / Eve</strain>
    </source>
</reference>
<dbReference type="InParanoid" id="D8TKD2"/>
<dbReference type="eggNOG" id="KOG2354">
    <property type="taxonomic scope" value="Eukaryota"/>
</dbReference>
<dbReference type="Pfam" id="PF04801">
    <property type="entry name" value="RPC5"/>
    <property type="match status" value="1"/>
</dbReference>
<keyword evidence="3" id="KW-1185">Reference proteome</keyword>
<accession>D8TKD2</accession>
<evidence type="ECO:0008006" key="4">
    <source>
        <dbReference type="Google" id="ProtNLM"/>
    </source>
</evidence>
<gene>
    <name evidence="2" type="ORF">VOLCADRAFT_87172</name>
</gene>
<dbReference type="FunCoup" id="D8TKD2">
    <property type="interactions" value="1516"/>
</dbReference>
<dbReference type="EMBL" id="GL378325">
    <property type="protein sequence ID" value="EFJ52042.1"/>
    <property type="molecule type" value="Genomic_DNA"/>
</dbReference>
<dbReference type="Proteomes" id="UP000001058">
    <property type="component" value="Unassembled WGS sequence"/>
</dbReference>
<evidence type="ECO:0000256" key="1">
    <source>
        <dbReference type="SAM" id="MobiDB-lite"/>
    </source>
</evidence>
<dbReference type="GeneID" id="9618371"/>
<dbReference type="STRING" id="3068.D8TKD2"/>
<evidence type="ECO:0000313" key="2">
    <source>
        <dbReference type="EMBL" id="EFJ52042.1"/>
    </source>
</evidence>
<dbReference type="GO" id="GO:0042797">
    <property type="term" value="P:tRNA transcription by RNA polymerase III"/>
    <property type="evidence" value="ECO:0007669"/>
    <property type="project" value="TreeGrafter"/>
</dbReference>
<name>D8TKD2_VOLCA</name>
<dbReference type="PANTHER" id="PTHR12069:SF0">
    <property type="entry name" value="DNA-DIRECTED RNA POLYMERASE III SUBUNIT RPC5"/>
    <property type="match status" value="1"/>
</dbReference>
<evidence type="ECO:0000313" key="3">
    <source>
        <dbReference type="Proteomes" id="UP000001058"/>
    </source>
</evidence>
<dbReference type="OrthoDB" id="340681at2759"/>
<proteinExistence type="predicted"/>
<dbReference type="PANTHER" id="PTHR12069">
    <property type="entry name" value="DNA-DIRECTED RNA POLYMERASES III 80 KDA POLYPEPTIDE RNA POLYMERASE III SUBUNIT 5"/>
    <property type="match status" value="1"/>
</dbReference>
<protein>
    <recommendedName>
        <fullName evidence="4">DNA-directed RNA polymerase III subunit RPC5</fullName>
    </recommendedName>
</protein>
<sequence length="414" mass="45242">MDADDHDPIVRELDVYVCNEFAGSKTQLGLLQHPLRPPWRPYDYDKVKAMRFKPQAKRMEIDLPLDTESRNYNDIIEDIKKVKCFTLRSTLAEERTNMAVGTIRGGKLLIAPLDFAIQMRPTLHHLNVTNNAKGKGKDDSEDEEEDEPKLHAVEVQVQKRETERQAQARKNSYAYITQKEEEEAFVNLSVHGEESEAAVRIWDMFMSAKDVDHAASKVDRKTYLRTIVPPPGSQSAPGAAGGGAAAAAAASGQPGAAAAPSLLPGGAGGGAGQLSEAARAALPTVLRALFKEHSVCSMANVRSWLDSSPAAAAAKEAALLADKALHDAVLSLGNVVSMYRVYVLTKTGDEKTDPLRKLVLELLEGKESFKRSEFNDLARTNNMTFSESQYNKVVKDICESRGNTWYVKSGASGL</sequence>